<keyword evidence="4 8" id="KW-0479">Metal-binding</keyword>
<organism evidence="10 11">
    <name type="scientific">Candidatus Accumulibacter aalborgensis</name>
    <dbReference type="NCBI Taxonomy" id="1860102"/>
    <lineage>
        <taxon>Bacteria</taxon>
        <taxon>Pseudomonadati</taxon>
        <taxon>Pseudomonadota</taxon>
        <taxon>Betaproteobacteria</taxon>
        <taxon>Candidatus Accumulibacter</taxon>
    </lineage>
</organism>
<keyword evidence="6 8" id="KW-0460">Magnesium</keyword>
<comment type="function">
    <text evidence="8">Toxic component of a toxin-antitoxin (TA) system. An RNase.</text>
</comment>
<evidence type="ECO:0000256" key="5">
    <source>
        <dbReference type="ARBA" id="ARBA00022801"/>
    </source>
</evidence>
<evidence type="ECO:0000313" key="10">
    <source>
        <dbReference type="EMBL" id="SBT04203.1"/>
    </source>
</evidence>
<dbReference type="CDD" id="cd18750">
    <property type="entry name" value="PIN_VapC4-5_FitB-like"/>
    <property type="match status" value="1"/>
</dbReference>
<dbReference type="GO" id="GO:0090729">
    <property type="term" value="F:toxin activity"/>
    <property type="evidence" value="ECO:0007669"/>
    <property type="project" value="UniProtKB-KW"/>
</dbReference>
<evidence type="ECO:0000256" key="2">
    <source>
        <dbReference type="ARBA" id="ARBA00022649"/>
    </source>
</evidence>
<evidence type="ECO:0000256" key="8">
    <source>
        <dbReference type="HAMAP-Rule" id="MF_00265"/>
    </source>
</evidence>
<gene>
    <name evidence="8 10" type="primary">vapC</name>
    <name evidence="10" type="ORF">ACCAA_130141</name>
</gene>
<dbReference type="InterPro" id="IPR022907">
    <property type="entry name" value="VapC_family"/>
</dbReference>
<evidence type="ECO:0000259" key="9">
    <source>
        <dbReference type="Pfam" id="PF01850"/>
    </source>
</evidence>
<comment type="cofactor">
    <cofactor evidence="1 8">
        <name>Mg(2+)</name>
        <dbReference type="ChEBI" id="CHEBI:18420"/>
    </cofactor>
</comment>
<evidence type="ECO:0000256" key="4">
    <source>
        <dbReference type="ARBA" id="ARBA00022723"/>
    </source>
</evidence>
<evidence type="ECO:0000256" key="1">
    <source>
        <dbReference type="ARBA" id="ARBA00001946"/>
    </source>
</evidence>
<dbReference type="SUPFAM" id="SSF88723">
    <property type="entry name" value="PIN domain-like"/>
    <property type="match status" value="1"/>
</dbReference>
<sequence>MRYLLDTCTVSDFVKGQPNVLARIKATPPSQIAVSVVTCMEIEFGLLLDPEQARKLAPLIAAFLGSLSTLPLTEADAQAAAAVRAARQRHGQPIGAYDVLIAGCGLARGLIVVTANSGEFQRVSGLVVENWR</sequence>
<dbReference type="PANTHER" id="PTHR33653">
    <property type="entry name" value="RIBONUCLEASE VAPC2"/>
    <property type="match status" value="1"/>
</dbReference>
<dbReference type="EMBL" id="FLQX01000035">
    <property type="protein sequence ID" value="SBT04203.1"/>
    <property type="molecule type" value="Genomic_DNA"/>
</dbReference>
<dbReference type="GO" id="GO:0000287">
    <property type="term" value="F:magnesium ion binding"/>
    <property type="evidence" value="ECO:0007669"/>
    <property type="project" value="UniProtKB-UniRule"/>
</dbReference>
<dbReference type="EC" id="3.1.-.-" evidence="8"/>
<dbReference type="Pfam" id="PF01850">
    <property type="entry name" value="PIN"/>
    <property type="match status" value="1"/>
</dbReference>
<dbReference type="AlphaFoldDB" id="A0A1A8XJT1"/>
<dbReference type="GO" id="GO:0016787">
    <property type="term" value="F:hydrolase activity"/>
    <property type="evidence" value="ECO:0007669"/>
    <property type="project" value="UniProtKB-KW"/>
</dbReference>
<dbReference type="RefSeq" id="WP_186405886.1">
    <property type="nucleotide sequence ID" value="NZ_FLQX01000035.1"/>
</dbReference>
<evidence type="ECO:0000256" key="3">
    <source>
        <dbReference type="ARBA" id="ARBA00022722"/>
    </source>
</evidence>
<keyword evidence="5 8" id="KW-0378">Hydrolase</keyword>
<keyword evidence="8" id="KW-0800">Toxin</keyword>
<dbReference type="InterPro" id="IPR050556">
    <property type="entry name" value="Type_II_TA_system_RNase"/>
</dbReference>
<evidence type="ECO:0000256" key="6">
    <source>
        <dbReference type="ARBA" id="ARBA00022842"/>
    </source>
</evidence>
<comment type="similarity">
    <text evidence="7 8">Belongs to the PINc/VapC protein family.</text>
</comment>
<dbReference type="PANTHER" id="PTHR33653:SF1">
    <property type="entry name" value="RIBONUCLEASE VAPC2"/>
    <property type="match status" value="1"/>
</dbReference>
<dbReference type="GO" id="GO:0004540">
    <property type="term" value="F:RNA nuclease activity"/>
    <property type="evidence" value="ECO:0007669"/>
    <property type="project" value="InterPro"/>
</dbReference>
<dbReference type="Proteomes" id="UP000199169">
    <property type="component" value="Unassembled WGS sequence"/>
</dbReference>
<evidence type="ECO:0000313" key="11">
    <source>
        <dbReference type="Proteomes" id="UP000199169"/>
    </source>
</evidence>
<proteinExistence type="inferred from homology"/>
<reference evidence="10 11" key="1">
    <citation type="submission" date="2016-06" db="EMBL/GenBank/DDBJ databases">
        <authorList>
            <person name="Kjaerup R.B."/>
            <person name="Dalgaard T.S."/>
            <person name="Juul-Madsen H.R."/>
        </authorList>
    </citation>
    <scope>NUCLEOTIDE SEQUENCE [LARGE SCALE GENOMIC DNA]</scope>
    <source>
        <strain evidence="10">3</strain>
    </source>
</reference>
<dbReference type="HAMAP" id="MF_00265">
    <property type="entry name" value="VapC_Nob1"/>
    <property type="match status" value="1"/>
</dbReference>
<keyword evidence="3 8" id="KW-0540">Nuclease</keyword>
<keyword evidence="2 8" id="KW-1277">Toxin-antitoxin system</keyword>
<feature type="binding site" evidence="8">
    <location>
        <position position="6"/>
    </location>
    <ligand>
        <name>Mg(2+)</name>
        <dbReference type="ChEBI" id="CHEBI:18420"/>
    </ligand>
</feature>
<dbReference type="InterPro" id="IPR029060">
    <property type="entry name" value="PIN-like_dom_sf"/>
</dbReference>
<dbReference type="InterPro" id="IPR002716">
    <property type="entry name" value="PIN_dom"/>
</dbReference>
<evidence type="ECO:0000256" key="7">
    <source>
        <dbReference type="ARBA" id="ARBA00038093"/>
    </source>
</evidence>
<dbReference type="STRING" id="1860102.ACCAA_130141"/>
<protein>
    <recommendedName>
        <fullName evidence="8">Ribonuclease VapC</fullName>
        <shortName evidence="8">RNase VapC</shortName>
        <ecNumber evidence="8">3.1.-.-</ecNumber>
    </recommendedName>
    <alternativeName>
        <fullName evidence="8">Toxin VapC</fullName>
    </alternativeName>
</protein>
<name>A0A1A8XJT1_9PROT</name>
<feature type="binding site" evidence="8">
    <location>
        <position position="98"/>
    </location>
    <ligand>
        <name>Mg(2+)</name>
        <dbReference type="ChEBI" id="CHEBI:18420"/>
    </ligand>
</feature>
<accession>A0A1A8XJT1</accession>
<keyword evidence="11" id="KW-1185">Reference proteome</keyword>
<dbReference type="Gene3D" id="3.40.50.1010">
    <property type="entry name" value="5'-nuclease"/>
    <property type="match status" value="1"/>
</dbReference>
<feature type="domain" description="PIN" evidence="9">
    <location>
        <begin position="3"/>
        <end position="125"/>
    </location>
</feature>